<accession>A0A4R3K445</accession>
<dbReference type="EC" id="4.4.1.13" evidence="2"/>
<evidence type="ECO:0000313" key="7">
    <source>
        <dbReference type="EMBL" id="TCS77483.1"/>
    </source>
</evidence>
<dbReference type="InterPro" id="IPR015422">
    <property type="entry name" value="PyrdxlP-dep_Trfase_small"/>
</dbReference>
<dbReference type="Proteomes" id="UP000295188">
    <property type="component" value="Unassembled WGS sequence"/>
</dbReference>
<name>A0A4R3K445_9FIRM</name>
<keyword evidence="8" id="KW-1185">Reference proteome</keyword>
<dbReference type="InterPro" id="IPR004839">
    <property type="entry name" value="Aminotransferase_I/II_large"/>
</dbReference>
<sequence length="398" mass="45676">MIRDFDQLHKYDKLFSNKWNLREEKTHEKDILPMWVADMDFETAPAIEAAIKERADTAIYGYASETKEYFEAVCKWFSERHNWHFSATDIVYTAGVASALVIGLHTFSQKNDGVLILTPVYHKFFQIIHNTQRTLVQSPLLHTDDGYAVNFTDFEDKIKKYRPKIFILCNPHNPVGKVFTKDELEKMAQICFTYNVMIFSDEIHGDLVFEGKKYTPLASLSPEISERIIACTSPSKAFNLAGLRSSSIIISNNDIRKKFKNTIDFFGYPKINLFSLPATIAAYTQGAAWLDEALSYIEANRDFALTYLKQHLPMLQVHKPQGTYFLWLDFRAYAMSSKNLEQFLLHTAKVWVNQGYAFGDDGIGFVRMNIACPRSILQKALQQIRTALATLPKKTVNK</sequence>
<dbReference type="EMBL" id="SMAA01000015">
    <property type="protein sequence ID" value="TCS77483.1"/>
    <property type="molecule type" value="Genomic_DNA"/>
</dbReference>
<dbReference type="GO" id="GO:0047804">
    <property type="term" value="F:cysteine-S-conjugate beta-lyase activity"/>
    <property type="evidence" value="ECO:0007669"/>
    <property type="project" value="UniProtKB-EC"/>
</dbReference>
<evidence type="ECO:0000256" key="2">
    <source>
        <dbReference type="ARBA" id="ARBA00012224"/>
    </source>
</evidence>
<evidence type="ECO:0000256" key="1">
    <source>
        <dbReference type="ARBA" id="ARBA00001933"/>
    </source>
</evidence>
<evidence type="ECO:0000256" key="4">
    <source>
        <dbReference type="ARBA" id="ARBA00023239"/>
    </source>
</evidence>
<evidence type="ECO:0000256" key="5">
    <source>
        <dbReference type="ARBA" id="ARBA00037974"/>
    </source>
</evidence>
<dbReference type="PANTHER" id="PTHR43525:SF1">
    <property type="entry name" value="PROTEIN MALY"/>
    <property type="match status" value="1"/>
</dbReference>
<gene>
    <name evidence="7" type="ORF">EDC37_11526</name>
</gene>
<dbReference type="PANTHER" id="PTHR43525">
    <property type="entry name" value="PROTEIN MALY"/>
    <property type="match status" value="1"/>
</dbReference>
<dbReference type="SUPFAM" id="SSF53383">
    <property type="entry name" value="PLP-dependent transferases"/>
    <property type="match status" value="1"/>
</dbReference>
<keyword evidence="3" id="KW-0663">Pyridoxal phosphate</keyword>
<dbReference type="RefSeq" id="WP_132550803.1">
    <property type="nucleotide sequence ID" value="NZ_SMAA01000015.1"/>
</dbReference>
<dbReference type="Pfam" id="PF00155">
    <property type="entry name" value="Aminotran_1_2"/>
    <property type="match status" value="1"/>
</dbReference>
<evidence type="ECO:0000256" key="3">
    <source>
        <dbReference type="ARBA" id="ARBA00022898"/>
    </source>
</evidence>
<dbReference type="Gene3D" id="3.40.640.10">
    <property type="entry name" value="Type I PLP-dependent aspartate aminotransferase-like (Major domain)"/>
    <property type="match status" value="1"/>
</dbReference>
<dbReference type="NCBIfam" id="TIGR04350">
    <property type="entry name" value="C_S_lyase_PatB"/>
    <property type="match status" value="1"/>
</dbReference>
<dbReference type="Gene3D" id="3.90.1150.10">
    <property type="entry name" value="Aspartate Aminotransferase, domain 1"/>
    <property type="match status" value="1"/>
</dbReference>
<dbReference type="GO" id="GO:0030170">
    <property type="term" value="F:pyridoxal phosphate binding"/>
    <property type="evidence" value="ECO:0007669"/>
    <property type="project" value="InterPro"/>
</dbReference>
<keyword evidence="4 7" id="KW-0456">Lyase</keyword>
<feature type="domain" description="Aminotransferase class I/classII large" evidence="6">
    <location>
        <begin position="38"/>
        <end position="384"/>
    </location>
</feature>
<dbReference type="OrthoDB" id="9802328at2"/>
<dbReference type="InterPro" id="IPR015424">
    <property type="entry name" value="PyrdxlP-dep_Trfase"/>
</dbReference>
<dbReference type="AlphaFoldDB" id="A0A4R3K445"/>
<organism evidence="7 8">
    <name type="scientific">Pectinatus cerevisiiphilus</name>
    <dbReference type="NCBI Taxonomy" id="86956"/>
    <lineage>
        <taxon>Bacteria</taxon>
        <taxon>Bacillati</taxon>
        <taxon>Bacillota</taxon>
        <taxon>Negativicutes</taxon>
        <taxon>Selenomonadales</taxon>
        <taxon>Selenomonadaceae</taxon>
        <taxon>Pectinatus</taxon>
    </lineage>
</organism>
<dbReference type="InterPro" id="IPR051798">
    <property type="entry name" value="Class-II_PLP-Dep_Aminotrans"/>
</dbReference>
<protein>
    <recommendedName>
        <fullName evidence="2">cysteine-S-conjugate beta-lyase</fullName>
        <ecNumber evidence="2">4.4.1.13</ecNumber>
    </recommendedName>
</protein>
<reference evidence="7 8" key="1">
    <citation type="submission" date="2019-03" db="EMBL/GenBank/DDBJ databases">
        <title>Genomic Encyclopedia of Type Strains, Phase IV (KMG-IV): sequencing the most valuable type-strain genomes for metagenomic binning, comparative biology and taxonomic classification.</title>
        <authorList>
            <person name="Goeker M."/>
        </authorList>
    </citation>
    <scope>NUCLEOTIDE SEQUENCE [LARGE SCALE GENOMIC DNA]</scope>
    <source>
        <strain evidence="7 8">DSM 20467</strain>
    </source>
</reference>
<comment type="cofactor">
    <cofactor evidence="1">
        <name>pyridoxal 5'-phosphate</name>
        <dbReference type="ChEBI" id="CHEBI:597326"/>
    </cofactor>
</comment>
<comment type="caution">
    <text evidence="7">The sequence shown here is derived from an EMBL/GenBank/DDBJ whole genome shotgun (WGS) entry which is preliminary data.</text>
</comment>
<dbReference type="CDD" id="cd00609">
    <property type="entry name" value="AAT_like"/>
    <property type="match status" value="1"/>
</dbReference>
<dbReference type="InterPro" id="IPR027619">
    <property type="entry name" value="C-S_lyase_PatB-like"/>
</dbReference>
<dbReference type="InterPro" id="IPR015421">
    <property type="entry name" value="PyrdxlP-dep_Trfase_major"/>
</dbReference>
<proteinExistence type="inferred from homology"/>
<evidence type="ECO:0000313" key="8">
    <source>
        <dbReference type="Proteomes" id="UP000295188"/>
    </source>
</evidence>
<comment type="similarity">
    <text evidence="5">Belongs to the class-II pyridoxal-phosphate-dependent aminotransferase family. MalY/PatB cystathionine beta-lyase subfamily.</text>
</comment>
<evidence type="ECO:0000259" key="6">
    <source>
        <dbReference type="Pfam" id="PF00155"/>
    </source>
</evidence>